<accession>A0A5S9F5T8</accession>
<dbReference type="HAMAP" id="MF_00688">
    <property type="entry name" value="Leu_Phe_trans"/>
    <property type="match status" value="1"/>
</dbReference>
<gene>
    <name evidence="4" type="primary">aat</name>
    <name evidence="5" type="ORF">UABAM_04345</name>
</gene>
<evidence type="ECO:0000256" key="1">
    <source>
        <dbReference type="ARBA" id="ARBA00022490"/>
    </source>
</evidence>
<keyword evidence="2 4" id="KW-0808">Transferase</keyword>
<keyword evidence="6" id="KW-1185">Reference proteome</keyword>
<comment type="catalytic activity">
    <reaction evidence="4">
        <text>N-terminal L-arginyl-[protein] + L-leucyl-tRNA(Leu) = N-terminal L-leucyl-L-arginyl-[protein] + tRNA(Leu) + H(+)</text>
        <dbReference type="Rhea" id="RHEA:50416"/>
        <dbReference type="Rhea" id="RHEA-COMP:9613"/>
        <dbReference type="Rhea" id="RHEA-COMP:9622"/>
        <dbReference type="Rhea" id="RHEA-COMP:12672"/>
        <dbReference type="Rhea" id="RHEA-COMP:12673"/>
        <dbReference type="ChEBI" id="CHEBI:15378"/>
        <dbReference type="ChEBI" id="CHEBI:64719"/>
        <dbReference type="ChEBI" id="CHEBI:78442"/>
        <dbReference type="ChEBI" id="CHEBI:78494"/>
        <dbReference type="ChEBI" id="CHEBI:133044"/>
        <dbReference type="EC" id="2.3.2.6"/>
    </reaction>
</comment>
<evidence type="ECO:0000256" key="4">
    <source>
        <dbReference type="HAMAP-Rule" id="MF_00688"/>
    </source>
</evidence>
<proteinExistence type="inferred from homology"/>
<comment type="function">
    <text evidence="4">Functions in the N-end rule pathway of protein degradation where it conjugates Leu, Phe and, less efficiently, Met from aminoacyl-tRNAs to the N-termini of proteins containing an N-terminal arginine or lysine.</text>
</comment>
<dbReference type="PANTHER" id="PTHR30098:SF2">
    <property type="entry name" value="LEUCYL_PHENYLALANYL-TRNA--PROTEIN TRANSFERASE"/>
    <property type="match status" value="1"/>
</dbReference>
<dbReference type="GO" id="GO:0005737">
    <property type="term" value="C:cytoplasm"/>
    <property type="evidence" value="ECO:0007669"/>
    <property type="project" value="UniProtKB-SubCell"/>
</dbReference>
<dbReference type="SUPFAM" id="SSF55729">
    <property type="entry name" value="Acyl-CoA N-acyltransferases (Nat)"/>
    <property type="match status" value="1"/>
</dbReference>
<comment type="subcellular location">
    <subcellularLocation>
        <location evidence="4">Cytoplasm</location>
    </subcellularLocation>
</comment>
<dbReference type="EC" id="2.3.2.6" evidence="4"/>
<evidence type="ECO:0000256" key="3">
    <source>
        <dbReference type="ARBA" id="ARBA00023315"/>
    </source>
</evidence>
<evidence type="ECO:0000313" key="5">
    <source>
        <dbReference type="EMBL" id="BBM85959.1"/>
    </source>
</evidence>
<keyword evidence="1 4" id="KW-0963">Cytoplasm</keyword>
<dbReference type="InterPro" id="IPR004616">
    <property type="entry name" value="Leu/Phe-tRNA_Trfase"/>
</dbReference>
<dbReference type="Gene3D" id="3.40.630.70">
    <property type="entry name" value="Leucyl/phenylalanyl-tRNA-protein transferase, C-terminal domain"/>
    <property type="match status" value="1"/>
</dbReference>
<dbReference type="NCBIfam" id="TIGR00667">
    <property type="entry name" value="aat"/>
    <property type="match status" value="1"/>
</dbReference>
<dbReference type="KEGG" id="uam:UABAM_04345"/>
<sequence>MVRYLLPHSSFPDPVEADENGLVAVGGQLTTKTLLEAYSKGIFPWFNYPPILWYSLSPRMILVPDELYVGRTLRSAVKKQKFHITLDTCFRKVIEECAKKKRPGQYGTWINKDMVAAYSRLHDDGYAHSCEAWLDGKLVGGLYGISLGKAFYGESMFAHENDASKIAFVHLVKQLQKWKFHLIDCQMHTDHLQRFGAKLWEREVFENALRKALEYPTKQEKWKFD</sequence>
<organism evidence="5 6">
    <name type="scientific">Uabimicrobium amorphum</name>
    <dbReference type="NCBI Taxonomy" id="2596890"/>
    <lineage>
        <taxon>Bacteria</taxon>
        <taxon>Pseudomonadati</taxon>
        <taxon>Planctomycetota</taxon>
        <taxon>Candidatus Uabimicrobiia</taxon>
        <taxon>Candidatus Uabimicrobiales</taxon>
        <taxon>Candidatus Uabimicrobiaceae</taxon>
        <taxon>Candidatus Uabimicrobium</taxon>
    </lineage>
</organism>
<evidence type="ECO:0000313" key="6">
    <source>
        <dbReference type="Proteomes" id="UP000326354"/>
    </source>
</evidence>
<name>A0A5S9F5T8_UABAM</name>
<dbReference type="Gene3D" id="3.30.70.3550">
    <property type="entry name" value="Leucyl/phenylalanyl-tRNA-protein transferase, N-terminal domain"/>
    <property type="match status" value="1"/>
</dbReference>
<dbReference type="GO" id="GO:0008914">
    <property type="term" value="F:leucyl-tRNA--protein transferase activity"/>
    <property type="evidence" value="ECO:0007669"/>
    <property type="project" value="UniProtKB-UniRule"/>
</dbReference>
<dbReference type="AlphaFoldDB" id="A0A5S9F5T8"/>
<dbReference type="InterPro" id="IPR042221">
    <property type="entry name" value="Leu/Phe-tRNA_Trfase_N"/>
</dbReference>
<dbReference type="RefSeq" id="WP_151970042.1">
    <property type="nucleotide sequence ID" value="NZ_AP019860.1"/>
</dbReference>
<dbReference type="OrthoDB" id="9815825at2"/>
<dbReference type="EMBL" id="AP019860">
    <property type="protein sequence ID" value="BBM85959.1"/>
    <property type="molecule type" value="Genomic_DNA"/>
</dbReference>
<protein>
    <recommendedName>
        <fullName evidence="4">Leucyl/phenylalanyl-tRNA--protein transferase</fullName>
        <ecNumber evidence="4">2.3.2.6</ecNumber>
    </recommendedName>
    <alternativeName>
        <fullName evidence="4">L/F-transferase</fullName>
    </alternativeName>
    <alternativeName>
        <fullName evidence="4">Leucyltransferase</fullName>
    </alternativeName>
    <alternativeName>
        <fullName evidence="4">Phenyalanyltransferase</fullName>
    </alternativeName>
</protein>
<dbReference type="InterPro" id="IPR016181">
    <property type="entry name" value="Acyl_CoA_acyltransferase"/>
</dbReference>
<comment type="catalytic activity">
    <reaction evidence="4">
        <text>L-phenylalanyl-tRNA(Phe) + an N-terminal L-alpha-aminoacyl-[protein] = an N-terminal L-phenylalanyl-L-alpha-aminoacyl-[protein] + tRNA(Phe)</text>
        <dbReference type="Rhea" id="RHEA:43632"/>
        <dbReference type="Rhea" id="RHEA-COMP:9668"/>
        <dbReference type="Rhea" id="RHEA-COMP:9699"/>
        <dbReference type="Rhea" id="RHEA-COMP:10636"/>
        <dbReference type="Rhea" id="RHEA-COMP:10637"/>
        <dbReference type="ChEBI" id="CHEBI:78442"/>
        <dbReference type="ChEBI" id="CHEBI:78531"/>
        <dbReference type="ChEBI" id="CHEBI:78597"/>
        <dbReference type="ChEBI" id="CHEBI:83561"/>
        <dbReference type="EC" id="2.3.2.6"/>
    </reaction>
</comment>
<dbReference type="GO" id="GO:0030163">
    <property type="term" value="P:protein catabolic process"/>
    <property type="evidence" value="ECO:0007669"/>
    <property type="project" value="UniProtKB-UniRule"/>
</dbReference>
<dbReference type="Pfam" id="PF03588">
    <property type="entry name" value="Leu_Phe_trans"/>
    <property type="match status" value="1"/>
</dbReference>
<dbReference type="Proteomes" id="UP000326354">
    <property type="component" value="Chromosome"/>
</dbReference>
<comment type="similarity">
    <text evidence="4">Belongs to the L/F-transferase family.</text>
</comment>
<dbReference type="InterPro" id="IPR042203">
    <property type="entry name" value="Leu/Phe-tRNA_Trfase_C"/>
</dbReference>
<comment type="catalytic activity">
    <reaction evidence="4">
        <text>N-terminal L-lysyl-[protein] + L-leucyl-tRNA(Leu) = N-terminal L-leucyl-L-lysyl-[protein] + tRNA(Leu) + H(+)</text>
        <dbReference type="Rhea" id="RHEA:12340"/>
        <dbReference type="Rhea" id="RHEA-COMP:9613"/>
        <dbReference type="Rhea" id="RHEA-COMP:9622"/>
        <dbReference type="Rhea" id="RHEA-COMP:12670"/>
        <dbReference type="Rhea" id="RHEA-COMP:12671"/>
        <dbReference type="ChEBI" id="CHEBI:15378"/>
        <dbReference type="ChEBI" id="CHEBI:65249"/>
        <dbReference type="ChEBI" id="CHEBI:78442"/>
        <dbReference type="ChEBI" id="CHEBI:78494"/>
        <dbReference type="ChEBI" id="CHEBI:133043"/>
        <dbReference type="EC" id="2.3.2.6"/>
    </reaction>
</comment>
<dbReference type="PANTHER" id="PTHR30098">
    <property type="entry name" value="LEUCYL/PHENYLALANYL-TRNA--PROTEIN TRANSFERASE"/>
    <property type="match status" value="1"/>
</dbReference>
<keyword evidence="3 4" id="KW-0012">Acyltransferase</keyword>
<evidence type="ECO:0000256" key="2">
    <source>
        <dbReference type="ARBA" id="ARBA00022679"/>
    </source>
</evidence>
<reference evidence="5 6" key="1">
    <citation type="submission" date="2019-08" db="EMBL/GenBank/DDBJ databases">
        <title>Complete genome sequence of Candidatus Uab amorphum.</title>
        <authorList>
            <person name="Shiratori T."/>
            <person name="Suzuki S."/>
            <person name="Kakizawa Y."/>
            <person name="Ishida K."/>
        </authorList>
    </citation>
    <scope>NUCLEOTIDE SEQUENCE [LARGE SCALE GENOMIC DNA]</scope>
    <source>
        <strain evidence="5 6">SRT547</strain>
    </source>
</reference>